<dbReference type="SUPFAM" id="SSF55874">
    <property type="entry name" value="ATPase domain of HSP90 chaperone/DNA topoisomerase II/histidine kinase"/>
    <property type="match status" value="1"/>
</dbReference>
<feature type="transmembrane region" description="Helical" evidence="1">
    <location>
        <begin position="74"/>
        <end position="93"/>
    </location>
</feature>
<protein>
    <submittedName>
        <fullName evidence="3">Histidine kinase</fullName>
    </submittedName>
</protein>
<evidence type="ECO:0000313" key="3">
    <source>
        <dbReference type="EMBL" id="MBK1818252.1"/>
    </source>
</evidence>
<organism evidence="3 4">
    <name type="scientific">Luteolibacter yonseiensis</name>
    <dbReference type="NCBI Taxonomy" id="1144680"/>
    <lineage>
        <taxon>Bacteria</taxon>
        <taxon>Pseudomonadati</taxon>
        <taxon>Verrucomicrobiota</taxon>
        <taxon>Verrucomicrobiia</taxon>
        <taxon>Verrucomicrobiales</taxon>
        <taxon>Verrucomicrobiaceae</taxon>
        <taxon>Luteolibacter</taxon>
    </lineage>
</organism>
<dbReference type="Pfam" id="PF06580">
    <property type="entry name" value="His_kinase"/>
    <property type="match status" value="1"/>
</dbReference>
<keyword evidence="1" id="KW-1133">Transmembrane helix</keyword>
<keyword evidence="3" id="KW-0808">Transferase</keyword>
<evidence type="ECO:0000313" key="4">
    <source>
        <dbReference type="Proteomes" id="UP000600139"/>
    </source>
</evidence>
<dbReference type="Gene3D" id="3.30.565.10">
    <property type="entry name" value="Histidine kinase-like ATPase, C-terminal domain"/>
    <property type="match status" value="1"/>
</dbReference>
<accession>A0A934R8H1</accession>
<feature type="transmembrane region" description="Helical" evidence="1">
    <location>
        <begin position="40"/>
        <end position="62"/>
    </location>
</feature>
<dbReference type="EMBL" id="JAENIK010000013">
    <property type="protein sequence ID" value="MBK1818252.1"/>
    <property type="molecule type" value="Genomic_DNA"/>
</dbReference>
<feature type="transmembrane region" description="Helical" evidence="1">
    <location>
        <begin position="12"/>
        <end position="34"/>
    </location>
</feature>
<dbReference type="RefSeq" id="WP_200353201.1">
    <property type="nucleotide sequence ID" value="NZ_BAABHZ010000002.1"/>
</dbReference>
<dbReference type="Proteomes" id="UP000600139">
    <property type="component" value="Unassembled WGS sequence"/>
</dbReference>
<dbReference type="InterPro" id="IPR050640">
    <property type="entry name" value="Bact_2-comp_sensor_kinase"/>
</dbReference>
<dbReference type="PANTHER" id="PTHR34220">
    <property type="entry name" value="SENSOR HISTIDINE KINASE YPDA"/>
    <property type="match status" value="1"/>
</dbReference>
<keyword evidence="3" id="KW-0418">Kinase</keyword>
<keyword evidence="4" id="KW-1185">Reference proteome</keyword>
<sequence>MKRFFSQPPLFWRLQILGWSAVAVFNFITRVAFWNDVNQALVLTLVLEPLYFIITSGMRLVYRRVDHRHGGMPKLAMLVLVFSSVGAGLQILVGDVVRGILVNGGSAATEGRYGVRAAFCIMVLAGWSLAYFWLKAELAARRERERRLAVESSAQRSELEVLRLQLNPHFLFNSLNNIYTEVSERPQIASKMILQLAKYLRYSLDHQGEMLVPLDHEIMAAKSYLDIEAGRFSDRLRISINAPSTGRMLKVPCFLLQPLVENAVKHGLNTSPPPWELSLDIRHEEGLLSIRVTNSGALAADWETRNTTATGIANLRRRLALHYPGRNQFRMVDQGGLVAAELILEGVACPV</sequence>
<evidence type="ECO:0000256" key="1">
    <source>
        <dbReference type="SAM" id="Phobius"/>
    </source>
</evidence>
<dbReference type="InterPro" id="IPR010559">
    <property type="entry name" value="Sig_transdc_His_kin_internal"/>
</dbReference>
<evidence type="ECO:0000259" key="2">
    <source>
        <dbReference type="Pfam" id="PF06580"/>
    </source>
</evidence>
<dbReference type="GO" id="GO:0000155">
    <property type="term" value="F:phosphorelay sensor kinase activity"/>
    <property type="evidence" value="ECO:0007669"/>
    <property type="project" value="InterPro"/>
</dbReference>
<gene>
    <name evidence="3" type="ORF">JIN84_21705</name>
</gene>
<dbReference type="GO" id="GO:0016020">
    <property type="term" value="C:membrane"/>
    <property type="evidence" value="ECO:0007669"/>
    <property type="project" value="InterPro"/>
</dbReference>
<feature type="domain" description="Signal transduction histidine kinase internal region" evidence="2">
    <location>
        <begin position="158"/>
        <end position="236"/>
    </location>
</feature>
<reference evidence="3" key="1">
    <citation type="submission" date="2021-01" db="EMBL/GenBank/DDBJ databases">
        <title>Modified the classification status of verrucomicrobia.</title>
        <authorList>
            <person name="Feng X."/>
        </authorList>
    </citation>
    <scope>NUCLEOTIDE SEQUENCE</scope>
    <source>
        <strain evidence="3">JCM 18052</strain>
    </source>
</reference>
<name>A0A934R8H1_9BACT</name>
<proteinExistence type="predicted"/>
<keyword evidence="1" id="KW-0472">Membrane</keyword>
<feature type="transmembrane region" description="Helical" evidence="1">
    <location>
        <begin position="113"/>
        <end position="134"/>
    </location>
</feature>
<keyword evidence="1" id="KW-0812">Transmembrane</keyword>
<dbReference type="InterPro" id="IPR036890">
    <property type="entry name" value="HATPase_C_sf"/>
</dbReference>
<comment type="caution">
    <text evidence="3">The sequence shown here is derived from an EMBL/GenBank/DDBJ whole genome shotgun (WGS) entry which is preliminary data.</text>
</comment>
<dbReference type="AlphaFoldDB" id="A0A934R8H1"/>
<dbReference type="PANTHER" id="PTHR34220:SF7">
    <property type="entry name" value="SENSOR HISTIDINE KINASE YPDA"/>
    <property type="match status" value="1"/>
</dbReference>